<dbReference type="RefSeq" id="WP_258856179.1">
    <property type="nucleotide sequence ID" value="NZ_JANUGV010000002.1"/>
</dbReference>
<comment type="caution">
    <text evidence="2">The sequence shown here is derived from an EMBL/GenBank/DDBJ whole genome shotgun (WGS) entry which is preliminary data.</text>
</comment>
<evidence type="ECO:0000256" key="1">
    <source>
        <dbReference type="SAM" id="SignalP"/>
    </source>
</evidence>
<dbReference type="Proteomes" id="UP001205861">
    <property type="component" value="Unassembled WGS sequence"/>
</dbReference>
<dbReference type="SUPFAM" id="SSF48452">
    <property type="entry name" value="TPR-like"/>
    <property type="match status" value="1"/>
</dbReference>
<accession>A0ABT2BJ06</accession>
<dbReference type="EMBL" id="JANUGV010000002">
    <property type="protein sequence ID" value="MCS0608487.1"/>
    <property type="molecule type" value="Genomic_DNA"/>
</dbReference>
<organism evidence="2 3">
    <name type="scientific">Massilia solisilvae</name>
    <dbReference type="NCBI Taxonomy" id="1811225"/>
    <lineage>
        <taxon>Bacteria</taxon>
        <taxon>Pseudomonadati</taxon>
        <taxon>Pseudomonadota</taxon>
        <taxon>Betaproteobacteria</taxon>
        <taxon>Burkholderiales</taxon>
        <taxon>Oxalobacteraceae</taxon>
        <taxon>Telluria group</taxon>
        <taxon>Massilia</taxon>
    </lineage>
</organism>
<keyword evidence="3" id="KW-1185">Reference proteome</keyword>
<evidence type="ECO:0008006" key="4">
    <source>
        <dbReference type="Google" id="ProtNLM"/>
    </source>
</evidence>
<gene>
    <name evidence="2" type="ORF">NX773_09960</name>
</gene>
<proteinExistence type="predicted"/>
<keyword evidence="1" id="KW-0732">Signal</keyword>
<feature type="signal peptide" evidence="1">
    <location>
        <begin position="1"/>
        <end position="23"/>
    </location>
</feature>
<name>A0ABT2BJ06_9BURK</name>
<dbReference type="Pfam" id="PF13174">
    <property type="entry name" value="TPR_6"/>
    <property type="match status" value="1"/>
</dbReference>
<dbReference type="InterPro" id="IPR019734">
    <property type="entry name" value="TPR_rpt"/>
</dbReference>
<protein>
    <recommendedName>
        <fullName evidence="4">Tetratricopeptide repeat protein</fullName>
    </recommendedName>
</protein>
<dbReference type="InterPro" id="IPR011990">
    <property type="entry name" value="TPR-like_helical_dom_sf"/>
</dbReference>
<evidence type="ECO:0000313" key="3">
    <source>
        <dbReference type="Proteomes" id="UP001205861"/>
    </source>
</evidence>
<sequence length="432" mass="46492">MSQFRLARLVLMLAALGAAPALMNNAIAQKKEDKPAAEQKGPTVRPEVFKLIDGAQLKALMDAKNFTEVQNRLNQAEAVPNLTPYEHYAIDRMKLSLAATSGADVAPMLTTLLNSEFVTPQEKDTFLLALGNQYYNNKNYPKAAEVFKRYEKEGSDPAKVRGPLIRAEYLSGDYAAAKAGLLPVIADAEKAGKVPGEEDLRLLASSANKTKDDATYLATIDKMIAYYPSDELWADALNRGVYRKPGYDGNANDVNVYRLEYSAQQKMPAEHYADFAQLLLLAGFPTEAKKVLDAGFANGALGTGADAAKHRQLRDKATKGAADDAKNIATGEASAAKSKNGAGLVNLGWAYVTMDQFDKGIGFIQQGIAKGGLKQPDEAKLRLGIAQLRAGHKDEAIKTFQDVKAGGGLSDLARYWIVLANHPTPATAAAAK</sequence>
<evidence type="ECO:0000313" key="2">
    <source>
        <dbReference type="EMBL" id="MCS0608487.1"/>
    </source>
</evidence>
<reference evidence="2 3" key="1">
    <citation type="submission" date="2022-08" db="EMBL/GenBank/DDBJ databases">
        <title>Reclassification of Massilia species as members of the genera Telluria, Duganella, Pseudoduganella, Mokoshia gen. nov. and Zemynaea gen. nov. using orthogonal and non-orthogonal genome-based approaches.</title>
        <authorList>
            <person name="Bowman J.P."/>
        </authorList>
    </citation>
    <scope>NUCLEOTIDE SEQUENCE [LARGE SCALE GENOMIC DNA]</scope>
    <source>
        <strain evidence="2 3">JCM 31607</strain>
    </source>
</reference>
<dbReference type="Gene3D" id="1.25.40.10">
    <property type="entry name" value="Tetratricopeptide repeat domain"/>
    <property type="match status" value="1"/>
</dbReference>
<feature type="chain" id="PRO_5046393824" description="Tetratricopeptide repeat protein" evidence="1">
    <location>
        <begin position="24"/>
        <end position="432"/>
    </location>
</feature>